<gene>
    <name evidence="5" type="ORF">EST38_g2477</name>
</gene>
<name>A0A4Q2DSX2_9AGAR</name>
<dbReference type="Proteomes" id="UP000290288">
    <property type="component" value="Unassembled WGS sequence"/>
</dbReference>
<feature type="compositionally biased region" description="Polar residues" evidence="4">
    <location>
        <begin position="473"/>
        <end position="491"/>
    </location>
</feature>
<organism evidence="5 6">
    <name type="scientific">Candolleomyces aberdarensis</name>
    <dbReference type="NCBI Taxonomy" id="2316362"/>
    <lineage>
        <taxon>Eukaryota</taxon>
        <taxon>Fungi</taxon>
        <taxon>Dikarya</taxon>
        <taxon>Basidiomycota</taxon>
        <taxon>Agaricomycotina</taxon>
        <taxon>Agaricomycetes</taxon>
        <taxon>Agaricomycetidae</taxon>
        <taxon>Agaricales</taxon>
        <taxon>Agaricineae</taxon>
        <taxon>Psathyrellaceae</taxon>
        <taxon>Candolleomyces</taxon>
    </lineage>
</organism>
<dbReference type="OrthoDB" id="5585685at2759"/>
<dbReference type="STRING" id="2316362.A0A4Q2DSX2"/>
<feature type="compositionally biased region" description="Polar residues" evidence="4">
    <location>
        <begin position="256"/>
        <end position="272"/>
    </location>
</feature>
<keyword evidence="6" id="KW-1185">Reference proteome</keyword>
<feature type="compositionally biased region" description="Low complexity" evidence="4">
    <location>
        <begin position="273"/>
        <end position="293"/>
    </location>
</feature>
<proteinExistence type="inferred from homology"/>
<keyword evidence="2" id="KW-0344">Guanine-nucleotide releasing factor</keyword>
<reference evidence="5 6" key="1">
    <citation type="submission" date="2019-01" db="EMBL/GenBank/DDBJ databases">
        <title>Draft genome sequence of Psathyrella aberdarensis IHI B618.</title>
        <authorList>
            <person name="Buettner E."/>
            <person name="Kellner H."/>
        </authorList>
    </citation>
    <scope>NUCLEOTIDE SEQUENCE [LARGE SCALE GENOMIC DNA]</scope>
    <source>
        <strain evidence="5 6">IHI B618</strain>
    </source>
</reference>
<dbReference type="GO" id="GO:0001965">
    <property type="term" value="F:G-protein alpha-subunit binding"/>
    <property type="evidence" value="ECO:0007669"/>
    <property type="project" value="TreeGrafter"/>
</dbReference>
<comment type="caution">
    <text evidence="5">The sequence shown here is derived from an EMBL/GenBank/DDBJ whole genome shotgun (WGS) entry which is preliminary data.</text>
</comment>
<keyword evidence="3" id="KW-0143">Chaperone</keyword>
<dbReference type="GO" id="GO:0005737">
    <property type="term" value="C:cytoplasm"/>
    <property type="evidence" value="ECO:0007669"/>
    <property type="project" value="TreeGrafter"/>
</dbReference>
<dbReference type="PANTHER" id="PTHR12425:SF5">
    <property type="entry name" value="SYNEMBRYN"/>
    <property type="match status" value="1"/>
</dbReference>
<evidence type="ECO:0008006" key="7">
    <source>
        <dbReference type="Google" id="ProtNLM"/>
    </source>
</evidence>
<dbReference type="PANTHER" id="PTHR12425">
    <property type="entry name" value="SYNEMBRYN"/>
    <property type="match status" value="1"/>
</dbReference>
<protein>
    <recommendedName>
        <fullName evidence="7">Synembryn-A</fullName>
    </recommendedName>
</protein>
<dbReference type="GO" id="GO:0007186">
    <property type="term" value="P:G protein-coupled receptor signaling pathway"/>
    <property type="evidence" value="ECO:0007669"/>
    <property type="project" value="TreeGrafter"/>
</dbReference>
<feature type="region of interest" description="Disordered" evidence="4">
    <location>
        <begin position="459"/>
        <end position="506"/>
    </location>
</feature>
<evidence type="ECO:0000256" key="1">
    <source>
        <dbReference type="ARBA" id="ARBA00009049"/>
    </source>
</evidence>
<feature type="compositionally biased region" description="Low complexity" evidence="4">
    <location>
        <begin position="243"/>
        <end position="255"/>
    </location>
</feature>
<evidence type="ECO:0000256" key="4">
    <source>
        <dbReference type="SAM" id="MobiDB-lite"/>
    </source>
</evidence>
<comment type="similarity">
    <text evidence="1">Belongs to the synembryn family.</text>
</comment>
<evidence type="ECO:0000313" key="6">
    <source>
        <dbReference type="Proteomes" id="UP000290288"/>
    </source>
</evidence>
<dbReference type="Pfam" id="PF10165">
    <property type="entry name" value="Ric8"/>
    <property type="match status" value="1"/>
</dbReference>
<evidence type="ECO:0000256" key="2">
    <source>
        <dbReference type="ARBA" id="ARBA00022658"/>
    </source>
</evidence>
<accession>A0A4Q2DSX2</accession>
<dbReference type="AlphaFoldDB" id="A0A4Q2DSX2"/>
<evidence type="ECO:0000313" key="5">
    <source>
        <dbReference type="EMBL" id="RXW23369.1"/>
    </source>
</evidence>
<dbReference type="GO" id="GO:0005085">
    <property type="term" value="F:guanyl-nucleotide exchange factor activity"/>
    <property type="evidence" value="ECO:0007669"/>
    <property type="project" value="UniProtKB-KW"/>
</dbReference>
<feature type="region of interest" description="Disordered" evidence="4">
    <location>
        <begin position="243"/>
        <end position="295"/>
    </location>
</feature>
<feature type="region of interest" description="Disordered" evidence="4">
    <location>
        <begin position="337"/>
        <end position="356"/>
    </location>
</feature>
<evidence type="ECO:0000256" key="3">
    <source>
        <dbReference type="ARBA" id="ARBA00023186"/>
    </source>
</evidence>
<dbReference type="InterPro" id="IPR019318">
    <property type="entry name" value="Gua_nucleotide_exch_fac_Ric8"/>
</dbReference>
<dbReference type="EMBL" id="SDEE01000044">
    <property type="protein sequence ID" value="RXW23369.1"/>
    <property type="molecule type" value="Genomic_DNA"/>
</dbReference>
<feature type="compositionally biased region" description="Basic and acidic residues" evidence="4">
    <location>
        <begin position="337"/>
        <end position="354"/>
    </location>
</feature>
<feature type="compositionally biased region" description="Pro residues" evidence="4">
    <location>
        <begin position="460"/>
        <end position="471"/>
    </location>
</feature>
<sequence>MPNAILERYTQLTTSSGRSEVSAVLNSIILAPPSAFDAAARGDLVKQILEDLKASGKRRLSSKDAAQALLAVKTLGRDPSGSEKAHVPDQIFILSRILFLATASGSLYLQTMMEKKYNGHYIVDIIGSKLECLIQPVTTGANLAREAMTDLLKLTFNILLYYPNMTEAEPQVERPSNSQKVLGDYWDPKLDGLLPPILRVFLTLPTTPNSPIAPPLTHVIHALIGVPVSNSLKPIWFAAQPTSSARASTSSSRPSLSNTPKSPLSQSPKGTGSQPTSRSHSPSRSSPTSPKPSTLDRALSVLTRKSRSPSPVVTNSTQVVNRALDLLDTALAYHFPGKTEVDDPSVRDKLKGESSDSLDDLLSPLAVLITRLCAADETCRARVRQFIVPDDLDRSTPLEERPDILGRCLRLLGSVYHARLKDSIGEMLYAACDSDASTLSGYFGYGNVAGFLFNKGVMSAPPPSESGPSNPPTTTATGESINPITGTTVQPKSGIPDMTEEEKEREMEKLLVLFDRLEKTGALPKDQNPIRKAIHEGKFANS</sequence>